<keyword evidence="1" id="KW-1133">Transmembrane helix</keyword>
<proteinExistence type="predicted"/>
<name>A0A759WCH4_SALER</name>
<keyword evidence="1" id="KW-0812">Transmembrane</keyword>
<keyword evidence="1" id="KW-0472">Membrane</keyword>
<comment type="caution">
    <text evidence="2">The sequence shown here is derived from an EMBL/GenBank/DDBJ whole genome shotgun (WGS) entry which is preliminary data.</text>
</comment>
<evidence type="ECO:0000256" key="1">
    <source>
        <dbReference type="SAM" id="Phobius"/>
    </source>
</evidence>
<reference evidence="2" key="1">
    <citation type="journal article" date="2018" name="Genome Biol.">
        <title>SKESA: strategic k-mer extension for scrupulous assemblies.</title>
        <authorList>
            <person name="Souvorov A."/>
            <person name="Agarwala R."/>
            <person name="Lipman D.J."/>
        </authorList>
    </citation>
    <scope>NUCLEOTIDE SEQUENCE</scope>
    <source>
        <strain evidence="2">MA.CK_98/00005752</strain>
    </source>
</reference>
<dbReference type="AlphaFoldDB" id="A0A759WCH4"/>
<sequence>MELKQTAIDKAFQKFDTPVGPVYFVKRRGWKRRTLSRKAALNNLAYFMVVDVFLLFGWPLHYADIPLGPGRVQRGDLTVKYYEAHKRCVRRLRRILAHKSEIQKWHSRWVVTYERHAKERDELMKQKPY</sequence>
<protein>
    <submittedName>
        <fullName evidence="2">Uncharacterized protein</fullName>
    </submittedName>
</protein>
<evidence type="ECO:0000313" key="2">
    <source>
        <dbReference type="EMBL" id="HAG2208826.1"/>
    </source>
</evidence>
<reference evidence="2" key="2">
    <citation type="submission" date="2020-02" db="EMBL/GenBank/DDBJ databases">
        <authorList>
            <consortium name="NCBI Pathogen Detection Project"/>
        </authorList>
    </citation>
    <scope>NUCLEOTIDE SEQUENCE</scope>
    <source>
        <strain evidence="2">MA.CK_98/00005752</strain>
    </source>
</reference>
<dbReference type="EMBL" id="DAAXQP010000002">
    <property type="protein sequence ID" value="HAG2208826.1"/>
    <property type="molecule type" value="Genomic_DNA"/>
</dbReference>
<accession>A0A759WCH4</accession>
<gene>
    <name evidence="2" type="ORF">G8V49_001031</name>
</gene>
<organism evidence="2">
    <name type="scientific">Salmonella enterica</name>
    <name type="common">Salmonella choleraesuis</name>
    <dbReference type="NCBI Taxonomy" id="28901"/>
    <lineage>
        <taxon>Bacteria</taxon>
        <taxon>Pseudomonadati</taxon>
        <taxon>Pseudomonadota</taxon>
        <taxon>Gammaproteobacteria</taxon>
        <taxon>Enterobacterales</taxon>
        <taxon>Enterobacteriaceae</taxon>
        <taxon>Salmonella</taxon>
    </lineage>
</organism>
<feature type="transmembrane region" description="Helical" evidence="1">
    <location>
        <begin position="40"/>
        <end position="60"/>
    </location>
</feature>